<dbReference type="AlphaFoldDB" id="A0AAD9FZA0"/>
<proteinExistence type="predicted"/>
<evidence type="ECO:0000256" key="1">
    <source>
        <dbReference type="SAM" id="MobiDB-lite"/>
    </source>
</evidence>
<sequence length="673" mass="74724">MAATTREHHKRSPQRSSPPPSARPPLAQPSNRRTPRTAGPQRRWMPDDALFETSYVRLNDAASTPADLRFAALAPLPTPVDAQKCTNMWIPAKRLSNEHGINEIMESLASNDQPATWQDCLVHLRDFTLFPGRGVSFVCASDTALTRLGNLQLTICGTPVTIKKYSKFDKLYYVDLRRLPTNVTDQVIYDWFCDHQAPPILIAPTHVYGQVRSRARTVYFNDIACPTGLISPDGEALREITLDPTDKPCFVHHKDRKYNKVTPPSLRTPSPSIPRARRKSEGSDASMDTTGEGSSTGPSGVSHTGPLPGSTPPAPTVADPVRAMRPTAVRSRAAESQVKRMILGTTKQDDPEWMLVHHSQYGVINRGGGKYLEPAGLHACELAADTTDPHALTYDIPISPNQYDILQDEGFDETLPPDVDIEAKYIDDNEMSEFVSGYTVESDLLPLAEEVRSLKDVRKLPLTVEQVSVEELQNAIDEFLEREVLKFTSHDDTLATIQVQPAYFRRIFHLPKVTQYRLFKAHAIHRAVCATPLVGDESADVMSRIQMRCGLDTTDIETVFARLFPEPAQSTALKCAVVDLFLMIFTPSIYIDPVKVQALIPDYLPPTRIRNTAFLLWSDVVLSALARTDMASIYTEDTRTPPYVISALNTLADATLPPPQAEAGPSSWIRPQL</sequence>
<feature type="compositionally biased region" description="Pro residues" evidence="1">
    <location>
        <begin position="16"/>
        <end position="27"/>
    </location>
</feature>
<reference evidence="2" key="1">
    <citation type="submission" date="2023-08" db="EMBL/GenBank/DDBJ databases">
        <title>Reference Genome Resource for the Citrus Pathogen Phytophthora citrophthora.</title>
        <authorList>
            <person name="Moller H."/>
            <person name="Coetzee B."/>
            <person name="Rose L.J."/>
            <person name="Van Niekerk J.M."/>
        </authorList>
    </citation>
    <scope>NUCLEOTIDE SEQUENCE</scope>
    <source>
        <strain evidence="2">STE-U-9442</strain>
    </source>
</reference>
<feature type="region of interest" description="Disordered" evidence="1">
    <location>
        <begin position="1"/>
        <end position="44"/>
    </location>
</feature>
<gene>
    <name evidence="2" type="ORF">P3T76_015605</name>
</gene>
<accession>A0AAD9FZA0</accession>
<feature type="region of interest" description="Disordered" evidence="1">
    <location>
        <begin position="253"/>
        <end position="339"/>
    </location>
</feature>
<dbReference type="Proteomes" id="UP001259832">
    <property type="component" value="Unassembled WGS sequence"/>
</dbReference>
<organism evidence="2 3">
    <name type="scientific">Phytophthora citrophthora</name>
    <dbReference type="NCBI Taxonomy" id="4793"/>
    <lineage>
        <taxon>Eukaryota</taxon>
        <taxon>Sar</taxon>
        <taxon>Stramenopiles</taxon>
        <taxon>Oomycota</taxon>
        <taxon>Peronosporomycetes</taxon>
        <taxon>Peronosporales</taxon>
        <taxon>Peronosporaceae</taxon>
        <taxon>Phytophthora</taxon>
    </lineage>
</organism>
<comment type="caution">
    <text evidence="2">The sequence shown here is derived from an EMBL/GenBank/DDBJ whole genome shotgun (WGS) entry which is preliminary data.</text>
</comment>
<dbReference type="EMBL" id="JASMQC010000055">
    <property type="protein sequence ID" value="KAK1928965.1"/>
    <property type="molecule type" value="Genomic_DNA"/>
</dbReference>
<evidence type="ECO:0000313" key="3">
    <source>
        <dbReference type="Proteomes" id="UP001259832"/>
    </source>
</evidence>
<name>A0AAD9FZA0_9STRA</name>
<evidence type="ECO:0000313" key="2">
    <source>
        <dbReference type="EMBL" id="KAK1928965.1"/>
    </source>
</evidence>
<protein>
    <submittedName>
        <fullName evidence="2">Uncharacterized protein</fullName>
    </submittedName>
</protein>
<keyword evidence="3" id="KW-1185">Reference proteome</keyword>
<feature type="compositionally biased region" description="Low complexity" evidence="1">
    <location>
        <begin position="289"/>
        <end position="302"/>
    </location>
</feature>